<accession>U7QNU4</accession>
<sequence length="45" mass="5141">MSIQQLFQITQYDIKGEVKSGKVLAVSTSYEWGEEKQQVCFQVEG</sequence>
<name>U7QNU4_9CYAN</name>
<comment type="caution">
    <text evidence="1">The sequence shown here is derived from an EMBL/GenBank/DDBJ whole genome shotgun (WGS) entry which is preliminary data.</text>
</comment>
<gene>
    <name evidence="1" type="ORF">M595_0316</name>
</gene>
<organism evidence="1 2">
    <name type="scientific">Lyngbya aestuarii BL J</name>
    <dbReference type="NCBI Taxonomy" id="1348334"/>
    <lineage>
        <taxon>Bacteria</taxon>
        <taxon>Bacillati</taxon>
        <taxon>Cyanobacteriota</taxon>
        <taxon>Cyanophyceae</taxon>
        <taxon>Oscillatoriophycideae</taxon>
        <taxon>Oscillatoriales</taxon>
        <taxon>Microcoleaceae</taxon>
        <taxon>Lyngbya</taxon>
    </lineage>
</organism>
<keyword evidence="2" id="KW-1185">Reference proteome</keyword>
<evidence type="ECO:0000313" key="1">
    <source>
        <dbReference type="EMBL" id="ERT09654.1"/>
    </source>
</evidence>
<protein>
    <submittedName>
        <fullName evidence="1">Uncharacterized protein</fullName>
    </submittedName>
</protein>
<reference evidence="1 2" key="1">
    <citation type="journal article" date="2013" name="Front. Microbiol.">
        <title>Comparative genomic analyses of the cyanobacterium, Lyngbya aestuarii BL J, a powerful hydrogen producer.</title>
        <authorList>
            <person name="Kothari A."/>
            <person name="Vaughn M."/>
            <person name="Garcia-Pichel F."/>
        </authorList>
    </citation>
    <scope>NUCLEOTIDE SEQUENCE [LARGE SCALE GENOMIC DNA]</scope>
    <source>
        <strain evidence="1 2">BL J</strain>
    </source>
</reference>
<dbReference type="EMBL" id="AUZM01000002">
    <property type="protein sequence ID" value="ERT09654.1"/>
    <property type="molecule type" value="Genomic_DNA"/>
</dbReference>
<dbReference type="Proteomes" id="UP000017127">
    <property type="component" value="Unassembled WGS sequence"/>
</dbReference>
<dbReference type="AlphaFoldDB" id="U7QNU4"/>
<evidence type="ECO:0000313" key="2">
    <source>
        <dbReference type="Proteomes" id="UP000017127"/>
    </source>
</evidence>
<proteinExistence type="predicted"/>